<evidence type="ECO:0000256" key="4">
    <source>
        <dbReference type="ARBA" id="ARBA00023136"/>
    </source>
</evidence>
<evidence type="ECO:0008006" key="8">
    <source>
        <dbReference type="Google" id="ProtNLM"/>
    </source>
</evidence>
<evidence type="ECO:0000256" key="1">
    <source>
        <dbReference type="ARBA" id="ARBA00004141"/>
    </source>
</evidence>
<reference evidence="6 7" key="1">
    <citation type="journal article" date="2016" name="Nat. Commun.">
        <title>Thousands of microbial genomes shed light on interconnected biogeochemical processes in an aquifer system.</title>
        <authorList>
            <person name="Anantharaman K."/>
            <person name="Brown C.T."/>
            <person name="Hug L.A."/>
            <person name="Sharon I."/>
            <person name="Castelle C.J."/>
            <person name="Probst A.J."/>
            <person name="Thomas B.C."/>
            <person name="Singh A."/>
            <person name="Wilkins M.J."/>
            <person name="Karaoz U."/>
            <person name="Brodie E.L."/>
            <person name="Williams K.H."/>
            <person name="Hubbard S.S."/>
            <person name="Banfield J.F."/>
        </authorList>
    </citation>
    <scope>NUCLEOTIDE SEQUENCE [LARGE SCALE GENOMIC DNA]</scope>
</reference>
<feature type="transmembrane region" description="Helical" evidence="5">
    <location>
        <begin position="65"/>
        <end position="88"/>
    </location>
</feature>
<comment type="subcellular location">
    <subcellularLocation>
        <location evidence="1">Membrane</location>
        <topology evidence="1">Multi-pass membrane protein</topology>
    </subcellularLocation>
</comment>
<feature type="transmembrane region" description="Helical" evidence="5">
    <location>
        <begin position="12"/>
        <end position="30"/>
    </location>
</feature>
<evidence type="ECO:0000256" key="3">
    <source>
        <dbReference type="ARBA" id="ARBA00022989"/>
    </source>
</evidence>
<dbReference type="STRING" id="1802660.A2735_03160"/>
<evidence type="ECO:0000256" key="2">
    <source>
        <dbReference type="ARBA" id="ARBA00022692"/>
    </source>
</evidence>
<sequence>MADQNSSGLDNNTVMGILSYLGILVIIPFLMAKNVPFVKFHIKQGVVLAVIEIVLWVVSGMLWQLFAIVGILELALLILSIIGIINVVQKKEKELPVVGQFSKYVNF</sequence>
<proteinExistence type="predicted"/>
<name>A0A1F8E981_9BACT</name>
<evidence type="ECO:0000256" key="5">
    <source>
        <dbReference type="SAM" id="Phobius"/>
    </source>
</evidence>
<comment type="caution">
    <text evidence="6">The sequence shown here is derived from an EMBL/GenBank/DDBJ whole genome shotgun (WGS) entry which is preliminary data.</text>
</comment>
<dbReference type="Proteomes" id="UP000178520">
    <property type="component" value="Unassembled WGS sequence"/>
</dbReference>
<feature type="transmembrane region" description="Helical" evidence="5">
    <location>
        <begin position="42"/>
        <end position="59"/>
    </location>
</feature>
<dbReference type="AlphaFoldDB" id="A0A1F8E981"/>
<dbReference type="Pfam" id="PF09685">
    <property type="entry name" value="MamF_MmsF"/>
    <property type="match status" value="1"/>
</dbReference>
<dbReference type="EMBL" id="MGJA01000013">
    <property type="protein sequence ID" value="OGM97342.1"/>
    <property type="molecule type" value="Genomic_DNA"/>
</dbReference>
<dbReference type="InterPro" id="IPR019109">
    <property type="entry name" value="MamF_MmsF"/>
</dbReference>
<gene>
    <name evidence="6" type="ORF">A2735_03160</name>
</gene>
<keyword evidence="3 5" id="KW-1133">Transmembrane helix</keyword>
<accession>A0A1F8E981</accession>
<evidence type="ECO:0000313" key="7">
    <source>
        <dbReference type="Proteomes" id="UP000178520"/>
    </source>
</evidence>
<organism evidence="6 7">
    <name type="scientific">Candidatus Yanofskybacteria bacterium RIFCSPHIGHO2_01_FULL_41_21</name>
    <dbReference type="NCBI Taxonomy" id="1802660"/>
    <lineage>
        <taxon>Bacteria</taxon>
        <taxon>Candidatus Yanofskyibacteriota</taxon>
    </lineage>
</organism>
<evidence type="ECO:0000313" key="6">
    <source>
        <dbReference type="EMBL" id="OGM97342.1"/>
    </source>
</evidence>
<keyword evidence="4 5" id="KW-0472">Membrane</keyword>
<protein>
    <recommendedName>
        <fullName evidence="8">DUF4870 domain-containing protein</fullName>
    </recommendedName>
</protein>
<keyword evidence="2 5" id="KW-0812">Transmembrane</keyword>